<evidence type="ECO:0000313" key="3">
    <source>
        <dbReference type="WBParaSite" id="sdigi.contig19.g1718.t1"/>
    </source>
</evidence>
<evidence type="ECO:0000256" key="1">
    <source>
        <dbReference type="SAM" id="MobiDB-lite"/>
    </source>
</evidence>
<sequence>MRRTNTLRVHNRYVTIPTISEREMTNGSESISLHHAHQSDFGVKSFKYIHFQRSFVRKRHIVYQVRGKLAPRDSFAQVGKLARMSKRNSDEFGSKARCLEDCGITISQSASSDFGDTKSTGSSYKAETTIQADEPPSLPSESLEEVLQLQN</sequence>
<accession>A0A915PPV0</accession>
<feature type="compositionally biased region" description="Low complexity" evidence="1">
    <location>
        <begin position="139"/>
        <end position="151"/>
    </location>
</feature>
<dbReference type="Proteomes" id="UP000887581">
    <property type="component" value="Unplaced"/>
</dbReference>
<protein>
    <submittedName>
        <fullName evidence="3">Uncharacterized protein</fullName>
    </submittedName>
</protein>
<reference evidence="3" key="1">
    <citation type="submission" date="2022-11" db="UniProtKB">
        <authorList>
            <consortium name="WormBaseParasite"/>
        </authorList>
    </citation>
    <scope>IDENTIFICATION</scope>
</reference>
<feature type="region of interest" description="Disordered" evidence="1">
    <location>
        <begin position="108"/>
        <end position="151"/>
    </location>
</feature>
<evidence type="ECO:0000313" key="2">
    <source>
        <dbReference type="Proteomes" id="UP000887581"/>
    </source>
</evidence>
<dbReference type="WBParaSite" id="sdigi.contig19.g1718.t1">
    <property type="protein sequence ID" value="sdigi.contig19.g1718.t1"/>
    <property type="gene ID" value="sdigi.contig19.g1718"/>
</dbReference>
<dbReference type="AlphaFoldDB" id="A0A915PPV0"/>
<proteinExistence type="predicted"/>
<name>A0A915PPV0_9BILA</name>
<feature type="compositionally biased region" description="Polar residues" evidence="1">
    <location>
        <begin position="108"/>
        <end position="131"/>
    </location>
</feature>
<organism evidence="2 3">
    <name type="scientific">Setaria digitata</name>
    <dbReference type="NCBI Taxonomy" id="48799"/>
    <lineage>
        <taxon>Eukaryota</taxon>
        <taxon>Metazoa</taxon>
        <taxon>Ecdysozoa</taxon>
        <taxon>Nematoda</taxon>
        <taxon>Chromadorea</taxon>
        <taxon>Rhabditida</taxon>
        <taxon>Spirurina</taxon>
        <taxon>Spiruromorpha</taxon>
        <taxon>Filarioidea</taxon>
        <taxon>Setariidae</taxon>
        <taxon>Setaria</taxon>
    </lineage>
</organism>
<keyword evidence="2" id="KW-1185">Reference proteome</keyword>